<evidence type="ECO:0000256" key="2">
    <source>
        <dbReference type="ARBA" id="ARBA00022723"/>
    </source>
</evidence>
<dbReference type="InterPro" id="IPR026992">
    <property type="entry name" value="DIOX_N"/>
</dbReference>
<dbReference type="GO" id="GO:0046872">
    <property type="term" value="F:metal ion binding"/>
    <property type="evidence" value="ECO:0007669"/>
    <property type="project" value="UniProtKB-KW"/>
</dbReference>
<proteinExistence type="inferred from homology"/>
<keyword evidence="4" id="KW-0560">Oxidoreductase</keyword>
<sequence>MATPKAAATSNLGSSLAVENVQLLASEDFKDIPPRYVRPEFESEEILDDHSIKIPVIDMDKLVTGQLGYDEELQKLHLACKDWGFFQLINHGGIEIIEKMKAVTEQFFSLPLEEKMEWAQPPDDIEGYGHLFVFSEDQKLDWADVFFLYLLPVSLRKMRLWPEKPIHRISMSLFRLIEINLGVEPGNLSRLFDQDCKQGIRLNYYPPCKHADKVIGLTPHSDAVGLTLLVQVNDIQGLQMKKNGKWLPIIPAPGAIIVNIGDMLEIMSNGEYSSIEHRAVVNYQTERISLATFQMPDLATMLGPLPELVDNNQPKFVKMSIEEFLRLNLRNRLDGKRLLNEMKLKY</sequence>
<dbReference type="SUPFAM" id="SSF51197">
    <property type="entry name" value="Clavaminate synthase-like"/>
    <property type="match status" value="1"/>
</dbReference>
<dbReference type="PROSITE" id="PS51471">
    <property type="entry name" value="FE2OG_OXY"/>
    <property type="match status" value="1"/>
</dbReference>
<evidence type="ECO:0000256" key="1">
    <source>
        <dbReference type="ARBA" id="ARBA00008056"/>
    </source>
</evidence>
<dbReference type="InterPro" id="IPR044861">
    <property type="entry name" value="IPNS-like_FE2OG_OXY"/>
</dbReference>
<evidence type="ECO:0000313" key="6">
    <source>
        <dbReference type="EMBL" id="WOH11508.1"/>
    </source>
</evidence>
<evidence type="ECO:0000256" key="4">
    <source>
        <dbReference type="RuleBase" id="RU003682"/>
    </source>
</evidence>
<protein>
    <recommendedName>
        <fullName evidence="5">Fe2OG dioxygenase domain-containing protein</fullName>
    </recommendedName>
</protein>
<dbReference type="FunFam" id="2.60.120.330:FF:000079">
    <property type="entry name" value="Protein SRG1"/>
    <property type="match status" value="1"/>
</dbReference>
<reference evidence="6" key="1">
    <citation type="journal article" date="2016" name="Nat. Genet.">
        <title>A high-quality carrot genome assembly provides new insights into carotenoid accumulation and asterid genome evolution.</title>
        <authorList>
            <person name="Iorizzo M."/>
            <person name="Ellison S."/>
            <person name="Senalik D."/>
            <person name="Zeng P."/>
            <person name="Satapoomin P."/>
            <person name="Huang J."/>
            <person name="Bowman M."/>
            <person name="Iovene M."/>
            <person name="Sanseverino W."/>
            <person name="Cavagnaro P."/>
            <person name="Yildiz M."/>
            <person name="Macko-Podgorni A."/>
            <person name="Moranska E."/>
            <person name="Grzebelus E."/>
            <person name="Grzebelus D."/>
            <person name="Ashrafi H."/>
            <person name="Zheng Z."/>
            <person name="Cheng S."/>
            <person name="Spooner D."/>
            <person name="Van Deynze A."/>
            <person name="Simon P."/>
        </authorList>
    </citation>
    <scope>NUCLEOTIDE SEQUENCE</scope>
    <source>
        <tissue evidence="6">Leaf</tissue>
    </source>
</reference>
<gene>
    <name evidence="6" type="ORF">DCAR_0830995</name>
</gene>
<dbReference type="Proteomes" id="UP000077755">
    <property type="component" value="Chromosome 8"/>
</dbReference>
<feature type="domain" description="Fe2OG dioxygenase" evidence="5">
    <location>
        <begin position="196"/>
        <end position="296"/>
    </location>
</feature>
<dbReference type="InterPro" id="IPR027443">
    <property type="entry name" value="IPNS-like_sf"/>
</dbReference>
<dbReference type="Gene3D" id="2.60.120.330">
    <property type="entry name" value="B-lactam Antibiotic, Isopenicillin N Synthase, Chain"/>
    <property type="match status" value="1"/>
</dbReference>
<keyword evidence="3 4" id="KW-0408">Iron</keyword>
<evidence type="ECO:0000256" key="3">
    <source>
        <dbReference type="ARBA" id="ARBA00023004"/>
    </source>
</evidence>
<comment type="similarity">
    <text evidence="1 4">Belongs to the iron/ascorbate-dependent oxidoreductase family.</text>
</comment>
<dbReference type="EMBL" id="CP093350">
    <property type="protein sequence ID" value="WOH11508.1"/>
    <property type="molecule type" value="Genomic_DNA"/>
</dbReference>
<accession>A0AAF0XNV7</accession>
<evidence type="ECO:0000259" key="5">
    <source>
        <dbReference type="PROSITE" id="PS51471"/>
    </source>
</evidence>
<keyword evidence="2 4" id="KW-0479">Metal-binding</keyword>
<dbReference type="GO" id="GO:0016705">
    <property type="term" value="F:oxidoreductase activity, acting on paired donors, with incorporation or reduction of molecular oxygen"/>
    <property type="evidence" value="ECO:0007669"/>
    <property type="project" value="UniProtKB-ARBA"/>
</dbReference>
<dbReference type="AlphaFoldDB" id="A0AAF0XNV7"/>
<dbReference type="Pfam" id="PF14226">
    <property type="entry name" value="DIOX_N"/>
    <property type="match status" value="1"/>
</dbReference>
<reference evidence="6" key="2">
    <citation type="submission" date="2022-03" db="EMBL/GenBank/DDBJ databases">
        <title>Draft title - Genomic analysis of global carrot germplasm unveils the trajectory of domestication and the origin of high carotenoid orange carrot.</title>
        <authorList>
            <person name="Iorizzo M."/>
            <person name="Ellison S."/>
            <person name="Senalik D."/>
            <person name="Macko-Podgorni A."/>
            <person name="Grzebelus D."/>
            <person name="Bostan H."/>
            <person name="Rolling W."/>
            <person name="Curaba J."/>
            <person name="Simon P."/>
        </authorList>
    </citation>
    <scope>NUCLEOTIDE SEQUENCE</scope>
    <source>
        <tissue evidence="6">Leaf</tissue>
    </source>
</reference>
<dbReference type="InterPro" id="IPR050295">
    <property type="entry name" value="Plant_2OG-oxidoreductases"/>
</dbReference>
<name>A0AAF0XNV7_DAUCS</name>
<dbReference type="InterPro" id="IPR005123">
    <property type="entry name" value="Oxoglu/Fe-dep_dioxygenase_dom"/>
</dbReference>
<keyword evidence="7" id="KW-1185">Reference proteome</keyword>
<organism evidence="6 7">
    <name type="scientific">Daucus carota subsp. sativus</name>
    <name type="common">Carrot</name>
    <dbReference type="NCBI Taxonomy" id="79200"/>
    <lineage>
        <taxon>Eukaryota</taxon>
        <taxon>Viridiplantae</taxon>
        <taxon>Streptophyta</taxon>
        <taxon>Embryophyta</taxon>
        <taxon>Tracheophyta</taxon>
        <taxon>Spermatophyta</taxon>
        <taxon>Magnoliopsida</taxon>
        <taxon>eudicotyledons</taxon>
        <taxon>Gunneridae</taxon>
        <taxon>Pentapetalae</taxon>
        <taxon>asterids</taxon>
        <taxon>campanulids</taxon>
        <taxon>Apiales</taxon>
        <taxon>Apiaceae</taxon>
        <taxon>Apioideae</taxon>
        <taxon>Scandiceae</taxon>
        <taxon>Daucinae</taxon>
        <taxon>Daucus</taxon>
        <taxon>Daucus sect. Daucus</taxon>
    </lineage>
</organism>
<evidence type="ECO:0000313" key="7">
    <source>
        <dbReference type="Proteomes" id="UP000077755"/>
    </source>
</evidence>
<dbReference type="Pfam" id="PF03171">
    <property type="entry name" value="2OG-FeII_Oxy"/>
    <property type="match status" value="1"/>
</dbReference>
<dbReference type="PANTHER" id="PTHR47991">
    <property type="entry name" value="OXOGLUTARATE/IRON-DEPENDENT DIOXYGENASE"/>
    <property type="match status" value="1"/>
</dbReference>